<proteinExistence type="predicted"/>
<protein>
    <submittedName>
        <fullName evidence="2">Uncharacterized protein</fullName>
    </submittedName>
</protein>
<evidence type="ECO:0000256" key="1">
    <source>
        <dbReference type="SAM" id="MobiDB-lite"/>
    </source>
</evidence>
<gene>
    <name evidence="2" type="ORF">HYR64_10735</name>
</gene>
<name>A0A931LXM5_FIMGI</name>
<evidence type="ECO:0000313" key="2">
    <source>
        <dbReference type="EMBL" id="MBI1757567.1"/>
    </source>
</evidence>
<evidence type="ECO:0000313" key="3">
    <source>
        <dbReference type="Proteomes" id="UP000727962"/>
    </source>
</evidence>
<dbReference type="Proteomes" id="UP000727962">
    <property type="component" value="Unassembled WGS sequence"/>
</dbReference>
<sequence length="87" mass="9626">MKPATAFLIGIAFASLGVVMYRRIREVVDEEDAEELADRLSARLDELETRTVSSKAATSRPPSRAGRSNAPRSSSRRDQRGPRRPKG</sequence>
<comment type="caution">
    <text evidence="2">The sequence shown here is derived from an EMBL/GenBank/DDBJ whole genome shotgun (WGS) entry which is preliminary data.</text>
</comment>
<accession>A0A931LXM5</accession>
<feature type="region of interest" description="Disordered" evidence="1">
    <location>
        <begin position="47"/>
        <end position="87"/>
    </location>
</feature>
<dbReference type="AlphaFoldDB" id="A0A931LXM5"/>
<dbReference type="EMBL" id="JACOSL010000066">
    <property type="protein sequence ID" value="MBI1757567.1"/>
    <property type="molecule type" value="Genomic_DNA"/>
</dbReference>
<feature type="compositionally biased region" description="Polar residues" evidence="1">
    <location>
        <begin position="50"/>
        <end position="61"/>
    </location>
</feature>
<organism evidence="2 3">
    <name type="scientific">Fimbriimonas ginsengisoli</name>
    <dbReference type="NCBI Taxonomy" id="1005039"/>
    <lineage>
        <taxon>Bacteria</taxon>
        <taxon>Bacillati</taxon>
        <taxon>Armatimonadota</taxon>
        <taxon>Fimbriimonadia</taxon>
        <taxon>Fimbriimonadales</taxon>
        <taxon>Fimbriimonadaceae</taxon>
        <taxon>Fimbriimonas</taxon>
    </lineage>
</organism>
<reference evidence="2" key="1">
    <citation type="submission" date="2020-07" db="EMBL/GenBank/DDBJ databases">
        <title>Huge and variable diversity of episymbiotic CPR bacteria and DPANN archaea in groundwater ecosystems.</title>
        <authorList>
            <person name="He C.Y."/>
            <person name="Keren R."/>
            <person name="Whittaker M."/>
            <person name="Farag I.F."/>
            <person name="Doudna J."/>
            <person name="Cate J.H.D."/>
            <person name="Banfield J.F."/>
        </authorList>
    </citation>
    <scope>NUCLEOTIDE SEQUENCE</scope>
    <source>
        <strain evidence="2">NC_groundwater_17_Pr7_B-0.1um_64_12</strain>
    </source>
</reference>